<proteinExistence type="predicted"/>
<dbReference type="InterPro" id="IPR037523">
    <property type="entry name" value="VOC_core"/>
</dbReference>
<dbReference type="GO" id="GO:0051213">
    <property type="term" value="F:dioxygenase activity"/>
    <property type="evidence" value="ECO:0007669"/>
    <property type="project" value="UniProtKB-KW"/>
</dbReference>
<dbReference type="PROSITE" id="PS51819">
    <property type="entry name" value="VOC"/>
    <property type="match status" value="1"/>
</dbReference>
<dbReference type="EMBL" id="WXEX01000022">
    <property type="protein sequence ID" value="MZP44615.1"/>
    <property type="molecule type" value="Genomic_DNA"/>
</dbReference>
<keyword evidence="2" id="KW-0560">Oxidoreductase</keyword>
<dbReference type="InterPro" id="IPR029068">
    <property type="entry name" value="Glyas_Bleomycin-R_OHBP_Dase"/>
</dbReference>
<organism evidence="2 3">
    <name type="scientific">Heliomicrobium gestii</name>
    <name type="common">Heliobacterium gestii</name>
    <dbReference type="NCBI Taxonomy" id="2699"/>
    <lineage>
        <taxon>Bacteria</taxon>
        <taxon>Bacillati</taxon>
        <taxon>Bacillota</taxon>
        <taxon>Clostridia</taxon>
        <taxon>Eubacteriales</taxon>
        <taxon>Heliobacteriaceae</taxon>
        <taxon>Heliomicrobium</taxon>
    </lineage>
</organism>
<evidence type="ECO:0000313" key="3">
    <source>
        <dbReference type="Proteomes" id="UP000471031"/>
    </source>
</evidence>
<dbReference type="OrthoDB" id="9789012at2"/>
<dbReference type="Proteomes" id="UP000471031">
    <property type="component" value="Unassembled WGS sequence"/>
</dbReference>
<dbReference type="Pfam" id="PF00903">
    <property type="entry name" value="Glyoxalase"/>
    <property type="match status" value="1"/>
</dbReference>
<name>A0A845LJQ1_HELGE</name>
<reference evidence="2 3" key="1">
    <citation type="submission" date="2020-01" db="EMBL/GenBank/DDBJ databases">
        <title>Whole genome sequence of Heliobacterium gestii DSM 11169.</title>
        <authorList>
            <person name="Kyndt J.A."/>
            <person name="Meyer T.E."/>
        </authorList>
    </citation>
    <scope>NUCLEOTIDE SEQUENCE [LARGE SCALE GENOMIC DNA]</scope>
    <source>
        <strain evidence="2 3">DSM 11169</strain>
    </source>
</reference>
<dbReference type="PANTHER" id="PTHR36113:SF1">
    <property type="entry name" value="GLYOXALASE_BLEOMYCIN RESISTANCE PROTEIN_DIOXYGENASE"/>
    <property type="match status" value="1"/>
</dbReference>
<gene>
    <name evidence="2" type="ORF">GTO89_16455</name>
</gene>
<accession>A0A845LJQ1</accession>
<feature type="domain" description="VOC" evidence="1">
    <location>
        <begin position="2"/>
        <end position="129"/>
    </location>
</feature>
<dbReference type="AlphaFoldDB" id="A0A845LJQ1"/>
<dbReference type="InterPro" id="IPR051332">
    <property type="entry name" value="Fosfomycin_Res_Enzymes"/>
</dbReference>
<keyword evidence="3" id="KW-1185">Reference proteome</keyword>
<comment type="caution">
    <text evidence="2">The sequence shown here is derived from an EMBL/GenBank/DDBJ whole genome shotgun (WGS) entry which is preliminary data.</text>
</comment>
<evidence type="ECO:0000313" key="2">
    <source>
        <dbReference type="EMBL" id="MZP44615.1"/>
    </source>
</evidence>
<dbReference type="PANTHER" id="PTHR36113">
    <property type="entry name" value="LYASE, PUTATIVE-RELATED-RELATED"/>
    <property type="match status" value="1"/>
</dbReference>
<dbReference type="RefSeq" id="WP_161263183.1">
    <property type="nucleotide sequence ID" value="NZ_JAFBDC010000023.1"/>
</dbReference>
<dbReference type="SUPFAM" id="SSF54593">
    <property type="entry name" value="Glyoxalase/Bleomycin resistance protein/Dihydroxybiphenyl dioxygenase"/>
    <property type="match status" value="1"/>
</dbReference>
<keyword evidence="2" id="KW-0223">Dioxygenase</keyword>
<evidence type="ECO:0000259" key="1">
    <source>
        <dbReference type="PROSITE" id="PS51819"/>
    </source>
</evidence>
<sequence>MKIHHVAIWTNKLEEMRDFYCLYFGGTAGAKYRNERKQFESYFLSFDAGATLELMGVPELGSVGEAAGPPIAGLAHVAFATGARSTVDQLTERLRSDGYRVISEPRVTGDGYYESCVLDPDGNRVEITE</sequence>
<protein>
    <submittedName>
        <fullName evidence="2">Glyoxalase/bleomycin resistance/extradiol dioxygenase family protein</fullName>
    </submittedName>
</protein>
<dbReference type="Gene3D" id="3.10.180.10">
    <property type="entry name" value="2,3-Dihydroxybiphenyl 1,2-Dioxygenase, domain 1"/>
    <property type="match status" value="1"/>
</dbReference>
<dbReference type="InterPro" id="IPR004360">
    <property type="entry name" value="Glyas_Fos-R_dOase_dom"/>
</dbReference>